<evidence type="ECO:0000313" key="4">
    <source>
        <dbReference type="Proteomes" id="UP000233375"/>
    </source>
</evidence>
<reference evidence="3 4" key="1">
    <citation type="journal article" date="2003" name="Int. J. Syst. Evol. Microbiol.">
        <title>Bacillus nealsonii sp. nov., isolated from a spacecraft-assembly facility, whose spores are gamma-radiation resistant.</title>
        <authorList>
            <person name="Venkateswaran K."/>
            <person name="Kempf M."/>
            <person name="Chen F."/>
            <person name="Satomi M."/>
            <person name="Nicholson W."/>
            <person name="Kern R."/>
        </authorList>
    </citation>
    <scope>NUCLEOTIDE SEQUENCE [LARGE SCALE GENOMIC DNA]</scope>
    <source>
        <strain evidence="3 4">FO-92</strain>
    </source>
</reference>
<dbReference type="SUPFAM" id="SSF56300">
    <property type="entry name" value="Metallo-dependent phosphatases"/>
    <property type="match status" value="1"/>
</dbReference>
<dbReference type="InterPro" id="IPR029052">
    <property type="entry name" value="Metallo-depent_PP-like"/>
</dbReference>
<protein>
    <submittedName>
        <fullName evidence="3">DNA repair exonuclease</fullName>
    </submittedName>
</protein>
<dbReference type="InterPro" id="IPR050535">
    <property type="entry name" value="DNA_Repair-Maintenance_Comp"/>
</dbReference>
<accession>A0A2N0Z7F7</accession>
<comment type="caution">
    <text evidence="3">The sequence shown here is derived from an EMBL/GenBank/DDBJ whole genome shotgun (WGS) entry which is preliminary data.</text>
</comment>
<dbReference type="GO" id="GO:0004527">
    <property type="term" value="F:exonuclease activity"/>
    <property type="evidence" value="ECO:0007669"/>
    <property type="project" value="UniProtKB-KW"/>
</dbReference>
<keyword evidence="4" id="KW-1185">Reference proteome</keyword>
<dbReference type="RefSeq" id="WP_101175165.1">
    <property type="nucleotide sequence ID" value="NZ_PISE01000003.1"/>
</dbReference>
<dbReference type="AlphaFoldDB" id="A0A2N0Z7F7"/>
<dbReference type="OrthoDB" id="9773856at2"/>
<keyword evidence="3" id="KW-0269">Exonuclease</keyword>
<dbReference type="Gene3D" id="3.60.21.10">
    <property type="match status" value="1"/>
</dbReference>
<keyword evidence="3" id="KW-0540">Nuclease</keyword>
<evidence type="ECO:0000313" key="3">
    <source>
        <dbReference type="EMBL" id="PKG25441.1"/>
    </source>
</evidence>
<dbReference type="EMBL" id="PISE01000003">
    <property type="protein sequence ID" value="PKG25441.1"/>
    <property type="molecule type" value="Genomic_DNA"/>
</dbReference>
<dbReference type="Proteomes" id="UP000233375">
    <property type="component" value="Unassembled WGS sequence"/>
</dbReference>
<dbReference type="CDD" id="cd00840">
    <property type="entry name" value="MPP_Mre11_N"/>
    <property type="match status" value="1"/>
</dbReference>
<dbReference type="PANTHER" id="PTHR30337:SF7">
    <property type="entry name" value="PHOSPHOESTERASE"/>
    <property type="match status" value="1"/>
</dbReference>
<name>A0A2N0Z7F7_9BACI</name>
<dbReference type="InterPro" id="IPR014576">
    <property type="entry name" value="Pesterase_YhaO"/>
</dbReference>
<keyword evidence="1" id="KW-0378">Hydrolase</keyword>
<dbReference type="InterPro" id="IPR004843">
    <property type="entry name" value="Calcineurin-like_PHP"/>
</dbReference>
<dbReference type="InterPro" id="IPR041796">
    <property type="entry name" value="Mre11_N"/>
</dbReference>
<organism evidence="3 4">
    <name type="scientific">Niallia nealsonii</name>
    <dbReference type="NCBI Taxonomy" id="115979"/>
    <lineage>
        <taxon>Bacteria</taxon>
        <taxon>Bacillati</taxon>
        <taxon>Bacillota</taxon>
        <taxon>Bacilli</taxon>
        <taxon>Bacillales</taxon>
        <taxon>Bacillaceae</taxon>
        <taxon>Niallia</taxon>
    </lineage>
</organism>
<sequence>MKKVSFIHCADLHLDSPITGLRNVPNFIVKRLQESTFSSFSAIIDKAIAYKVDFIIIAGDIFDGEDRSIKAQIRFRKEMERLHAHHIAAYIIHGNHDHLKGSWTKIVFPDNVYVFPVEVTAKTYKKENTTVELYGFSYEARHIMERKIADYKRKETGDYHIGILHGNLEGSSGHSPYAPFSMQELTAKQMDYWALGHIHKRAILADEPLIVYPGNIQGRHKKETGEKGGYFVQLNEIDTKIEFFSTATIVWKNIIFDATGIQTLDELMLLVNQKVEGERKAGRSFILFLEIHQLMITDSIDEMELLEILQQEPVEEEEFIWVASIKYKENKRWIKDHLVNESEFYKELFAAANNLQNVEKALDPLYGHPAAHRYLSELTDEEKKELAVEAENILIKLLN</sequence>
<evidence type="ECO:0000259" key="2">
    <source>
        <dbReference type="Pfam" id="PF00149"/>
    </source>
</evidence>
<gene>
    <name evidence="3" type="ORF">CWS01_00940</name>
</gene>
<proteinExistence type="predicted"/>
<feature type="domain" description="Calcineurin-like phosphoesterase" evidence="2">
    <location>
        <begin position="6"/>
        <end position="200"/>
    </location>
</feature>
<dbReference type="Pfam" id="PF00149">
    <property type="entry name" value="Metallophos"/>
    <property type="match status" value="1"/>
</dbReference>
<evidence type="ECO:0000256" key="1">
    <source>
        <dbReference type="ARBA" id="ARBA00022801"/>
    </source>
</evidence>
<dbReference type="PANTHER" id="PTHR30337">
    <property type="entry name" value="COMPONENT OF ATP-DEPENDENT DSDNA EXONUCLEASE"/>
    <property type="match status" value="1"/>
</dbReference>
<dbReference type="PIRSF" id="PIRSF033091">
    <property type="entry name" value="Pesterase_YhaO"/>
    <property type="match status" value="1"/>
</dbReference>